<dbReference type="PANTHER" id="PTHR36454">
    <property type="entry name" value="LMO2823 PROTEIN"/>
    <property type="match status" value="1"/>
</dbReference>
<feature type="non-terminal residue" evidence="1">
    <location>
        <position position="1"/>
    </location>
</feature>
<gene>
    <name evidence="1" type="ORF">METZ01_LOCUS229442</name>
</gene>
<proteinExistence type="predicted"/>
<accession>A0A382GN89</accession>
<evidence type="ECO:0000313" key="1">
    <source>
        <dbReference type="EMBL" id="SVB76588.1"/>
    </source>
</evidence>
<protein>
    <recommendedName>
        <fullName evidence="2">DUF1015 domain-containing protein</fullName>
    </recommendedName>
</protein>
<reference evidence="1" key="1">
    <citation type="submission" date="2018-05" db="EMBL/GenBank/DDBJ databases">
        <authorList>
            <person name="Lanie J.A."/>
            <person name="Ng W.-L."/>
            <person name="Kazmierczak K.M."/>
            <person name="Andrzejewski T.M."/>
            <person name="Davidsen T.M."/>
            <person name="Wayne K.J."/>
            <person name="Tettelin H."/>
            <person name="Glass J.I."/>
            <person name="Rusch D."/>
            <person name="Podicherti R."/>
            <person name="Tsui H.-C.T."/>
            <person name="Winkler M.E."/>
        </authorList>
    </citation>
    <scope>NUCLEOTIDE SEQUENCE</scope>
</reference>
<sequence length="247" mass="27818">VTQIRPFRPYLVTADRAAVVVAPAYDSMVPAERAAFSNDNPSNYINAMRVEEEFSKSDRPSAQTLLERNRATVQRLLDDGSFRQFEEEALYIYRLQAGHHVQTAVVAEVPIEEYETGRIRRHEHTRPDHEDRLTRYLEVVGVSSSPVCLAYPESLSINALMSKITSRVPELDLLSDDEVRQLVWRVTDEGEIETLQQQFSSVSAAYLTDGHHRTAASSRYSASQCAKGDDKGSGSWKYFLAAMFPAS</sequence>
<organism evidence="1">
    <name type="scientific">marine metagenome</name>
    <dbReference type="NCBI Taxonomy" id="408172"/>
    <lineage>
        <taxon>unclassified sequences</taxon>
        <taxon>metagenomes</taxon>
        <taxon>ecological metagenomes</taxon>
    </lineage>
</organism>
<dbReference type="Pfam" id="PF06245">
    <property type="entry name" value="DUF1015"/>
    <property type="match status" value="1"/>
</dbReference>
<dbReference type="AlphaFoldDB" id="A0A382GN89"/>
<feature type="non-terminal residue" evidence="1">
    <location>
        <position position="247"/>
    </location>
</feature>
<evidence type="ECO:0008006" key="2">
    <source>
        <dbReference type="Google" id="ProtNLM"/>
    </source>
</evidence>
<name>A0A382GN89_9ZZZZ</name>
<dbReference type="EMBL" id="UINC01056492">
    <property type="protein sequence ID" value="SVB76588.1"/>
    <property type="molecule type" value="Genomic_DNA"/>
</dbReference>
<dbReference type="PANTHER" id="PTHR36454:SF1">
    <property type="entry name" value="DUF1015 DOMAIN-CONTAINING PROTEIN"/>
    <property type="match status" value="1"/>
</dbReference>
<dbReference type="InterPro" id="IPR008323">
    <property type="entry name" value="UCP033563"/>
</dbReference>